<feature type="region of interest" description="Disordered" evidence="1">
    <location>
        <begin position="199"/>
        <end position="226"/>
    </location>
</feature>
<keyword evidence="2" id="KW-0812">Transmembrane</keyword>
<accession>A0A8H3WU93</accession>
<comment type="caution">
    <text evidence="3">The sequence shown here is derived from an EMBL/GenBank/DDBJ whole genome shotgun (WGS) entry which is preliminary data.</text>
</comment>
<feature type="region of interest" description="Disordered" evidence="1">
    <location>
        <begin position="299"/>
        <end position="324"/>
    </location>
</feature>
<evidence type="ECO:0000256" key="2">
    <source>
        <dbReference type="SAM" id="Phobius"/>
    </source>
</evidence>
<feature type="compositionally biased region" description="Basic and acidic residues" evidence="1">
    <location>
        <begin position="201"/>
        <end position="213"/>
    </location>
</feature>
<keyword evidence="2" id="KW-1133">Transmembrane helix</keyword>
<organism evidence="3 4">
    <name type="scientific">Colletotrichum asianum</name>
    <dbReference type="NCBI Taxonomy" id="702518"/>
    <lineage>
        <taxon>Eukaryota</taxon>
        <taxon>Fungi</taxon>
        <taxon>Dikarya</taxon>
        <taxon>Ascomycota</taxon>
        <taxon>Pezizomycotina</taxon>
        <taxon>Sordariomycetes</taxon>
        <taxon>Hypocreomycetidae</taxon>
        <taxon>Glomerellales</taxon>
        <taxon>Glomerellaceae</taxon>
        <taxon>Colletotrichum</taxon>
        <taxon>Colletotrichum gloeosporioides species complex</taxon>
    </lineage>
</organism>
<sequence>MNEPKKETKQHEKKENLNDLKIKTKPNISSHQNIVSFSISPEAPLIIHFFTAPPRDPPDIVAHAPNDPLFSPQKQNHDRSSFGPHLTCCFYIFVSLSPCVFSRYLSKQASEHSGFISVAQSWYHAGRAAEAGGWVLGMDVQWAGMGWDGGMDSGCFVFLFCFSLIFCFVLLICFSFPYSFFSSCLERDGKRQHCAQQIATKETKRRKEGDISRRPKKKKNDKVETNLMINETHTQTHTHIQRSHETRANNIAFFYPSIYSLRHIHTHTIFSSIYFVHHTHTHTHTPNIFTTVNVYDDENNSSQRKKSLPAQRAEGKRAQRRGKH</sequence>
<evidence type="ECO:0000256" key="1">
    <source>
        <dbReference type="SAM" id="MobiDB-lite"/>
    </source>
</evidence>
<keyword evidence="4" id="KW-1185">Reference proteome</keyword>
<name>A0A8H3WU93_9PEZI</name>
<gene>
    <name evidence="3" type="ORF">GQ607_000548</name>
</gene>
<protein>
    <recommendedName>
        <fullName evidence="5">Transmembrane protein</fullName>
    </recommendedName>
</protein>
<evidence type="ECO:0000313" key="4">
    <source>
        <dbReference type="Proteomes" id="UP000434172"/>
    </source>
</evidence>
<feature type="transmembrane region" description="Helical" evidence="2">
    <location>
        <begin position="156"/>
        <end position="181"/>
    </location>
</feature>
<evidence type="ECO:0000313" key="3">
    <source>
        <dbReference type="EMBL" id="KAF0332532.1"/>
    </source>
</evidence>
<proteinExistence type="predicted"/>
<dbReference type="Proteomes" id="UP000434172">
    <property type="component" value="Unassembled WGS sequence"/>
</dbReference>
<dbReference type="EMBL" id="WOWK01000001">
    <property type="protein sequence ID" value="KAF0332532.1"/>
    <property type="molecule type" value="Genomic_DNA"/>
</dbReference>
<reference evidence="3 4" key="1">
    <citation type="submission" date="2019-12" db="EMBL/GenBank/DDBJ databases">
        <title>A genome sequence resource for the geographically widespread anthracnose pathogen Colletotrichum asianum.</title>
        <authorList>
            <person name="Meng Y."/>
        </authorList>
    </citation>
    <scope>NUCLEOTIDE SEQUENCE [LARGE SCALE GENOMIC DNA]</scope>
    <source>
        <strain evidence="3 4">ICMP 18580</strain>
    </source>
</reference>
<dbReference type="AlphaFoldDB" id="A0A8H3WU93"/>
<keyword evidence="2" id="KW-0472">Membrane</keyword>
<evidence type="ECO:0008006" key="5">
    <source>
        <dbReference type="Google" id="ProtNLM"/>
    </source>
</evidence>